<keyword evidence="1" id="KW-1133">Transmembrane helix</keyword>
<organism evidence="2 3">
    <name type="scientific">Arthrobacter alpinus</name>
    <dbReference type="NCBI Taxonomy" id="656366"/>
    <lineage>
        <taxon>Bacteria</taxon>
        <taxon>Bacillati</taxon>
        <taxon>Actinomycetota</taxon>
        <taxon>Actinomycetes</taxon>
        <taxon>Micrococcales</taxon>
        <taxon>Micrococcaceae</taxon>
        <taxon>Arthrobacter</taxon>
    </lineage>
</organism>
<dbReference type="Proteomes" id="UP000182725">
    <property type="component" value="Unassembled WGS sequence"/>
</dbReference>
<dbReference type="EMBL" id="FNTV01000001">
    <property type="protein sequence ID" value="SEF02318.1"/>
    <property type="molecule type" value="Genomic_DNA"/>
</dbReference>
<gene>
    <name evidence="2" type="ORF">SAMN04489740_3812</name>
</gene>
<evidence type="ECO:0000313" key="3">
    <source>
        <dbReference type="Proteomes" id="UP000182725"/>
    </source>
</evidence>
<sequence>MPCRGSEFAAPSAVKAKMPPFPHNATGISVPKCANGGISKTSWAHAPEGPNVQTRQRLNVGRVWGLVLVAGFVILGRLFGHENFGGEHQSRDGGSVAQG</sequence>
<protein>
    <submittedName>
        <fullName evidence="2">Uncharacterized protein</fullName>
    </submittedName>
</protein>
<feature type="transmembrane region" description="Helical" evidence="1">
    <location>
        <begin position="63"/>
        <end position="80"/>
    </location>
</feature>
<evidence type="ECO:0000313" key="2">
    <source>
        <dbReference type="EMBL" id="SEF02318.1"/>
    </source>
</evidence>
<dbReference type="AlphaFoldDB" id="A0A1H5NNN1"/>
<accession>A0A1H5NNN1</accession>
<reference evidence="2 3" key="1">
    <citation type="submission" date="2016-10" db="EMBL/GenBank/DDBJ databases">
        <authorList>
            <person name="de Groot N.N."/>
        </authorList>
    </citation>
    <scope>NUCLEOTIDE SEQUENCE [LARGE SCALE GENOMIC DNA]</scope>
    <source>
        <strain evidence="2 3">DSM 22274</strain>
    </source>
</reference>
<keyword evidence="1" id="KW-0472">Membrane</keyword>
<evidence type="ECO:0000256" key="1">
    <source>
        <dbReference type="SAM" id="Phobius"/>
    </source>
</evidence>
<proteinExistence type="predicted"/>
<name>A0A1H5NNN1_9MICC</name>
<keyword evidence="1" id="KW-0812">Transmembrane</keyword>